<dbReference type="InterPro" id="IPR001347">
    <property type="entry name" value="SIS_dom"/>
</dbReference>
<organism evidence="2">
    <name type="scientific">marine metagenome</name>
    <dbReference type="NCBI Taxonomy" id="408172"/>
    <lineage>
        <taxon>unclassified sequences</taxon>
        <taxon>metagenomes</taxon>
        <taxon>ecological metagenomes</taxon>
    </lineage>
</organism>
<dbReference type="GO" id="GO:0097367">
    <property type="term" value="F:carbohydrate derivative binding"/>
    <property type="evidence" value="ECO:0007669"/>
    <property type="project" value="InterPro"/>
</dbReference>
<dbReference type="GO" id="GO:1901135">
    <property type="term" value="P:carbohydrate derivative metabolic process"/>
    <property type="evidence" value="ECO:0007669"/>
    <property type="project" value="InterPro"/>
</dbReference>
<proteinExistence type="predicted"/>
<name>A0A382UE89_9ZZZZ</name>
<protein>
    <recommendedName>
        <fullName evidence="1">SIS domain-containing protein</fullName>
    </recommendedName>
</protein>
<sequence length="203" mass="22081">MQEDNSLNIKNAIEESVKVKELVLTQELYKVLIEIGDLIVESILHGGKVLLCGNGGSAADAQHLTAEFLVRLTSEVNREGIPAISLLQDSSTFTAAINDFNPNELFSRNLKTLSKPEDILIALSTSGNSENIVKVLETAKKIKIKTIGFLGSEGGESLKHCDLAFIVPSNKTARIQEVHITAGHALIEYVEARLIEEGFLSLK</sequence>
<evidence type="ECO:0000259" key="1">
    <source>
        <dbReference type="PROSITE" id="PS51464"/>
    </source>
</evidence>
<dbReference type="EMBL" id="UINC01143575">
    <property type="protein sequence ID" value="SVD32570.1"/>
    <property type="molecule type" value="Genomic_DNA"/>
</dbReference>
<dbReference type="PROSITE" id="PS51464">
    <property type="entry name" value="SIS"/>
    <property type="match status" value="1"/>
</dbReference>
<gene>
    <name evidence="2" type="ORF">METZ01_LOCUS385424</name>
</gene>
<evidence type="ECO:0000313" key="2">
    <source>
        <dbReference type="EMBL" id="SVD32570.1"/>
    </source>
</evidence>
<dbReference type="PANTHER" id="PTHR30390">
    <property type="entry name" value="SEDOHEPTULOSE 7-PHOSPHATE ISOMERASE / DNAA INITIATOR-ASSOCIATING FACTOR FOR REPLICATION INITIATION"/>
    <property type="match status" value="1"/>
</dbReference>
<feature type="domain" description="SIS" evidence="1">
    <location>
        <begin position="39"/>
        <end position="197"/>
    </location>
</feature>
<dbReference type="InterPro" id="IPR046348">
    <property type="entry name" value="SIS_dom_sf"/>
</dbReference>
<dbReference type="Pfam" id="PF13580">
    <property type="entry name" value="SIS_2"/>
    <property type="match status" value="1"/>
</dbReference>
<reference evidence="2" key="1">
    <citation type="submission" date="2018-05" db="EMBL/GenBank/DDBJ databases">
        <authorList>
            <person name="Lanie J.A."/>
            <person name="Ng W.-L."/>
            <person name="Kazmierczak K.M."/>
            <person name="Andrzejewski T.M."/>
            <person name="Davidsen T.M."/>
            <person name="Wayne K.J."/>
            <person name="Tettelin H."/>
            <person name="Glass J.I."/>
            <person name="Rusch D."/>
            <person name="Podicherti R."/>
            <person name="Tsui H.-C.T."/>
            <person name="Winkler M.E."/>
        </authorList>
    </citation>
    <scope>NUCLEOTIDE SEQUENCE</scope>
</reference>
<dbReference type="PANTHER" id="PTHR30390:SF6">
    <property type="entry name" value="DNAA INITIATOR-ASSOCIATING PROTEIN DIAA"/>
    <property type="match status" value="1"/>
</dbReference>
<dbReference type="InterPro" id="IPR035461">
    <property type="entry name" value="GmhA/DiaA"/>
</dbReference>
<dbReference type="AlphaFoldDB" id="A0A382UE89"/>
<dbReference type="CDD" id="cd05006">
    <property type="entry name" value="SIS_GmhA"/>
    <property type="match status" value="1"/>
</dbReference>
<accession>A0A382UE89</accession>
<dbReference type="Gene3D" id="3.40.50.10490">
    <property type="entry name" value="Glucose-6-phosphate isomerase like protein, domain 1"/>
    <property type="match status" value="1"/>
</dbReference>
<dbReference type="SUPFAM" id="SSF53697">
    <property type="entry name" value="SIS domain"/>
    <property type="match status" value="1"/>
</dbReference>
<dbReference type="InterPro" id="IPR050099">
    <property type="entry name" value="SIS_GmhA/DiaA_subfam"/>
</dbReference>